<evidence type="ECO:0000313" key="3">
    <source>
        <dbReference type="Proteomes" id="UP000295633"/>
    </source>
</evidence>
<dbReference type="EMBL" id="SMZX01000002">
    <property type="protein sequence ID" value="TDL43370.1"/>
    <property type="molecule type" value="Genomic_DNA"/>
</dbReference>
<protein>
    <submittedName>
        <fullName evidence="2">Uncharacterized protein</fullName>
    </submittedName>
</protein>
<proteinExistence type="predicted"/>
<dbReference type="RefSeq" id="WP_133399521.1">
    <property type="nucleotide sequence ID" value="NZ_SMZX01000002.1"/>
</dbReference>
<organism evidence="2 3">
    <name type="scientific">Microbacterium oleivorans</name>
    <dbReference type="NCBI Taxonomy" id="273677"/>
    <lineage>
        <taxon>Bacteria</taxon>
        <taxon>Bacillati</taxon>
        <taxon>Actinomycetota</taxon>
        <taxon>Actinomycetes</taxon>
        <taxon>Micrococcales</taxon>
        <taxon>Microbacteriaceae</taxon>
        <taxon>Microbacterium</taxon>
    </lineage>
</organism>
<dbReference type="AlphaFoldDB" id="A0A4V3B363"/>
<dbReference type="PROSITE" id="PS51257">
    <property type="entry name" value="PROKAR_LIPOPROTEIN"/>
    <property type="match status" value="1"/>
</dbReference>
<evidence type="ECO:0000313" key="2">
    <source>
        <dbReference type="EMBL" id="TDL43370.1"/>
    </source>
</evidence>
<gene>
    <name evidence="2" type="ORF">E2R54_09040</name>
</gene>
<dbReference type="Proteomes" id="UP000295633">
    <property type="component" value="Unassembled WGS sequence"/>
</dbReference>
<comment type="caution">
    <text evidence="2">The sequence shown here is derived from an EMBL/GenBank/DDBJ whole genome shotgun (WGS) entry which is preliminary data.</text>
</comment>
<name>A0A4V3B363_9MICO</name>
<feature type="signal peptide" evidence="1">
    <location>
        <begin position="1"/>
        <end position="24"/>
    </location>
</feature>
<accession>A0A4V3B363</accession>
<feature type="chain" id="PRO_5020380751" evidence="1">
    <location>
        <begin position="25"/>
        <end position="208"/>
    </location>
</feature>
<sequence length="208" mass="20854">MMHRRSLAALVAGAALLLTSCAAAADAGGSAAPPGAALAALTPEAPTGEVIAQGTVLDDGSSVELCLGAVAESAPPQCSGIPLSGWSWAGLDDAASMGDATWGTYAVYGTYDGDAFTVTRTPVPLALFDPVAAPDPTEGKPGTATAADVASVQDAIPDAIGDAYLASSEQDGWVFVDVVWDDGTWQEAADQDFGAGKVIVRSAIREIS</sequence>
<keyword evidence="1" id="KW-0732">Signal</keyword>
<evidence type="ECO:0000256" key="1">
    <source>
        <dbReference type="SAM" id="SignalP"/>
    </source>
</evidence>
<reference evidence="2 3" key="1">
    <citation type="submission" date="2019-03" db="EMBL/GenBank/DDBJ databases">
        <title>Genome Sequencing and Assembly of Various Microbes Isolated from Partially Reclaimed Soil and Acid Mine Drainage (AMD) Site.</title>
        <authorList>
            <person name="Steinbock B."/>
            <person name="Bechtold R."/>
            <person name="Sevigny J.L."/>
            <person name="Thomas D."/>
            <person name="Cuthill L.R."/>
            <person name="Aveiro Johannsen E.J."/>
            <person name="Thomas K."/>
            <person name="Ghosh A."/>
        </authorList>
    </citation>
    <scope>NUCLEOTIDE SEQUENCE [LARGE SCALE GENOMIC DNA]</scope>
    <source>
        <strain evidence="2 3">F-B2</strain>
    </source>
</reference>